<dbReference type="GO" id="GO:0009435">
    <property type="term" value="P:NAD+ biosynthetic process"/>
    <property type="evidence" value="ECO:0007669"/>
    <property type="project" value="InterPro"/>
</dbReference>
<name>A0AAD7HQL7_9AGAR</name>
<proteinExistence type="predicted"/>
<evidence type="ECO:0000256" key="1">
    <source>
        <dbReference type="ARBA" id="ARBA00022598"/>
    </source>
</evidence>
<dbReference type="Proteomes" id="UP001215280">
    <property type="component" value="Unassembled WGS sequence"/>
</dbReference>
<organism evidence="2 3">
    <name type="scientific">Mycena maculata</name>
    <dbReference type="NCBI Taxonomy" id="230809"/>
    <lineage>
        <taxon>Eukaryota</taxon>
        <taxon>Fungi</taxon>
        <taxon>Dikarya</taxon>
        <taxon>Basidiomycota</taxon>
        <taxon>Agaricomycotina</taxon>
        <taxon>Agaricomycetes</taxon>
        <taxon>Agaricomycetidae</taxon>
        <taxon>Agaricales</taxon>
        <taxon>Marasmiineae</taxon>
        <taxon>Mycenaceae</taxon>
        <taxon>Mycena</taxon>
    </lineage>
</organism>
<accession>A0AAD7HQL7</accession>
<evidence type="ECO:0000313" key="3">
    <source>
        <dbReference type="Proteomes" id="UP001215280"/>
    </source>
</evidence>
<comment type="caution">
    <text evidence="2">The sequence shown here is derived from an EMBL/GenBank/DDBJ whole genome shotgun (WGS) entry which is preliminary data.</text>
</comment>
<dbReference type="Gene3D" id="3.40.50.620">
    <property type="entry name" value="HUPs"/>
    <property type="match status" value="1"/>
</dbReference>
<dbReference type="AlphaFoldDB" id="A0AAD7HQL7"/>
<dbReference type="EMBL" id="JARJLG010000224">
    <property type="protein sequence ID" value="KAJ7726008.1"/>
    <property type="molecule type" value="Genomic_DNA"/>
</dbReference>
<gene>
    <name evidence="2" type="ORF">DFH07DRAFT_871715</name>
</gene>
<evidence type="ECO:0000313" key="2">
    <source>
        <dbReference type="EMBL" id="KAJ7726008.1"/>
    </source>
</evidence>
<dbReference type="SUPFAM" id="SSF52402">
    <property type="entry name" value="Adenine nucleotide alpha hydrolases-like"/>
    <property type="match status" value="1"/>
</dbReference>
<keyword evidence="3" id="KW-1185">Reference proteome</keyword>
<dbReference type="GO" id="GO:0004359">
    <property type="term" value="F:glutaminase activity"/>
    <property type="evidence" value="ECO:0007669"/>
    <property type="project" value="InterPro"/>
</dbReference>
<reference evidence="2" key="1">
    <citation type="submission" date="2023-03" db="EMBL/GenBank/DDBJ databases">
        <title>Massive genome expansion in bonnet fungi (Mycena s.s.) driven by repeated elements and novel gene families across ecological guilds.</title>
        <authorList>
            <consortium name="Lawrence Berkeley National Laboratory"/>
            <person name="Harder C.B."/>
            <person name="Miyauchi S."/>
            <person name="Viragh M."/>
            <person name="Kuo A."/>
            <person name="Thoen E."/>
            <person name="Andreopoulos B."/>
            <person name="Lu D."/>
            <person name="Skrede I."/>
            <person name="Drula E."/>
            <person name="Henrissat B."/>
            <person name="Morin E."/>
            <person name="Kohler A."/>
            <person name="Barry K."/>
            <person name="LaButti K."/>
            <person name="Morin E."/>
            <person name="Salamov A."/>
            <person name="Lipzen A."/>
            <person name="Mereny Z."/>
            <person name="Hegedus B."/>
            <person name="Baldrian P."/>
            <person name="Stursova M."/>
            <person name="Weitz H."/>
            <person name="Taylor A."/>
            <person name="Grigoriev I.V."/>
            <person name="Nagy L.G."/>
            <person name="Martin F."/>
            <person name="Kauserud H."/>
        </authorList>
    </citation>
    <scope>NUCLEOTIDE SEQUENCE</scope>
    <source>
        <strain evidence="2">CBHHK188m</strain>
    </source>
</reference>
<protein>
    <submittedName>
        <fullName evidence="2">Uncharacterized protein</fullName>
    </submittedName>
</protein>
<keyword evidence="1" id="KW-0436">Ligase</keyword>
<sequence length="161" mass="17607">MVPDCIDLSIRSRLLEPIGLGFQSCLGPACWLWDYLRRSQGQDYFIPLSSGIDSCSTVVIVFLMCWIVAEAAGKGGLLPQIFTHLLQTSTSLTTYVPLYPRESVGRIFHTCYMGTTNSGAETCQRDKDLAEAIGRCLASVTVSTGGKTAENLVLQNIQLPR</sequence>
<dbReference type="InterPro" id="IPR014729">
    <property type="entry name" value="Rossmann-like_a/b/a_fold"/>
</dbReference>
<dbReference type="GO" id="GO:0003952">
    <property type="term" value="F:NAD+ synthase (glutamine-hydrolyzing) activity"/>
    <property type="evidence" value="ECO:0007669"/>
    <property type="project" value="InterPro"/>
</dbReference>
<dbReference type="PANTHER" id="PTHR23090">
    <property type="entry name" value="NH 3 /GLUTAMINE-DEPENDENT NAD + SYNTHETASE"/>
    <property type="match status" value="1"/>
</dbReference>
<dbReference type="InterPro" id="IPR003694">
    <property type="entry name" value="NAD_synthase"/>
</dbReference>
<dbReference type="PANTHER" id="PTHR23090:SF9">
    <property type="entry name" value="GLUTAMINE-DEPENDENT NAD(+) SYNTHETASE"/>
    <property type="match status" value="1"/>
</dbReference>
<dbReference type="GO" id="GO:0005737">
    <property type="term" value="C:cytoplasm"/>
    <property type="evidence" value="ECO:0007669"/>
    <property type="project" value="InterPro"/>
</dbReference>